<dbReference type="InterPro" id="IPR001584">
    <property type="entry name" value="Integrase_cat-core"/>
</dbReference>
<organism evidence="3">
    <name type="scientific">Sesamum latifolium</name>
    <dbReference type="NCBI Taxonomy" id="2727402"/>
    <lineage>
        <taxon>Eukaryota</taxon>
        <taxon>Viridiplantae</taxon>
        <taxon>Streptophyta</taxon>
        <taxon>Embryophyta</taxon>
        <taxon>Tracheophyta</taxon>
        <taxon>Spermatophyta</taxon>
        <taxon>Magnoliopsida</taxon>
        <taxon>eudicotyledons</taxon>
        <taxon>Gunneridae</taxon>
        <taxon>Pentapetalae</taxon>
        <taxon>asterids</taxon>
        <taxon>lamiids</taxon>
        <taxon>Lamiales</taxon>
        <taxon>Pedaliaceae</taxon>
        <taxon>Sesamum</taxon>
    </lineage>
</organism>
<dbReference type="EMBL" id="JACGWN010000002">
    <property type="protein sequence ID" value="KAL0458745.1"/>
    <property type="molecule type" value="Genomic_DNA"/>
</dbReference>
<dbReference type="PROSITE" id="PS50994">
    <property type="entry name" value="INTEGRASE"/>
    <property type="match status" value="1"/>
</dbReference>
<dbReference type="InterPro" id="IPR039537">
    <property type="entry name" value="Retrotran_Ty1/copia-like"/>
</dbReference>
<dbReference type="AlphaFoldDB" id="A0AAW2Y0P9"/>
<dbReference type="Pfam" id="PF13976">
    <property type="entry name" value="gag_pre-integrs"/>
    <property type="match status" value="1"/>
</dbReference>
<sequence length="521" mass="58290">YYTNMKQLWNELACLNPPAMCTYGRCICESNKAKVEEIEASQLIQFLTGLNESYDNIRNQILVLDLLPHVNKAFSMVLRVERQRQVNLSLIDSGDSSALLGRGYDFRVPEWYKELTDQKKKNGNGSGGWAYTVTQGISGNSVDVPTVGRHLVADLMEALKLIQAKVPQDPIHIHFAQGDEMAGTIFNTKLASLNNGTWIVDTGATNHLCGDVSLFHSLQTLKTPININLPDNSTVLAKQSGNITLSATLTLTNDLKTKTVLVIGKQVGKLYYLDRHSFILASATFCNNAHVASSSSSSQLYVLWHKRLGHPNSSVLSHIPVLQLNDTDGDQICSVCPLAKQPRISFSLSDMHTCKPFDLMHIDIWGPYKQPSLSGCHFVLTVVDDYSRVTWTFLLHPKSHAIPTMSSFLTKVSTQFEAKVRVIRTDNGSEFLSLSFQTLLQTHGIEHHKTCTYTPQQNGVVERKHRHLLQVARALMFESDLPRDFWADSILTATHIINKLPSYTENLLTNCYTTLHPHMTI</sequence>
<dbReference type="PANTHER" id="PTHR42648">
    <property type="entry name" value="TRANSPOSASE, PUTATIVE-RELATED"/>
    <property type="match status" value="1"/>
</dbReference>
<dbReference type="PANTHER" id="PTHR42648:SF31">
    <property type="entry name" value="RNA-DIRECTED DNA POLYMERASE"/>
    <property type="match status" value="1"/>
</dbReference>
<dbReference type="GO" id="GO:0006508">
    <property type="term" value="P:proteolysis"/>
    <property type="evidence" value="ECO:0007669"/>
    <property type="project" value="UniProtKB-KW"/>
</dbReference>
<evidence type="ECO:0000259" key="2">
    <source>
        <dbReference type="PROSITE" id="PS50994"/>
    </source>
</evidence>
<dbReference type="Pfam" id="PF00665">
    <property type="entry name" value="rve"/>
    <property type="match status" value="1"/>
</dbReference>
<accession>A0AAW2Y0P9</accession>
<dbReference type="GO" id="GO:0003676">
    <property type="term" value="F:nucleic acid binding"/>
    <property type="evidence" value="ECO:0007669"/>
    <property type="project" value="InterPro"/>
</dbReference>
<dbReference type="InterPro" id="IPR012337">
    <property type="entry name" value="RNaseH-like_sf"/>
</dbReference>
<dbReference type="GO" id="GO:0008233">
    <property type="term" value="F:peptidase activity"/>
    <property type="evidence" value="ECO:0007669"/>
    <property type="project" value="UniProtKB-KW"/>
</dbReference>
<feature type="domain" description="Integrase catalytic" evidence="2">
    <location>
        <begin position="352"/>
        <end position="521"/>
    </location>
</feature>
<gene>
    <name evidence="3" type="ORF">Slati_0501700</name>
</gene>
<feature type="non-terminal residue" evidence="3">
    <location>
        <position position="1"/>
    </location>
</feature>
<dbReference type="InterPro" id="IPR025724">
    <property type="entry name" value="GAG-pre-integrase_dom"/>
</dbReference>
<dbReference type="InterPro" id="IPR036397">
    <property type="entry name" value="RNaseH_sf"/>
</dbReference>
<dbReference type="GO" id="GO:0015074">
    <property type="term" value="P:DNA integration"/>
    <property type="evidence" value="ECO:0007669"/>
    <property type="project" value="InterPro"/>
</dbReference>
<reference evidence="3" key="1">
    <citation type="submission" date="2020-06" db="EMBL/GenBank/DDBJ databases">
        <authorList>
            <person name="Li T."/>
            <person name="Hu X."/>
            <person name="Zhang T."/>
            <person name="Song X."/>
            <person name="Zhang H."/>
            <person name="Dai N."/>
            <person name="Sheng W."/>
            <person name="Hou X."/>
            <person name="Wei L."/>
        </authorList>
    </citation>
    <scope>NUCLEOTIDE SEQUENCE</scope>
    <source>
        <strain evidence="3">KEN1</strain>
        <tissue evidence="3">Leaf</tissue>
    </source>
</reference>
<dbReference type="SUPFAM" id="SSF53098">
    <property type="entry name" value="Ribonuclease H-like"/>
    <property type="match status" value="1"/>
</dbReference>
<comment type="caution">
    <text evidence="3">The sequence shown here is derived from an EMBL/GenBank/DDBJ whole genome shotgun (WGS) entry which is preliminary data.</text>
</comment>
<name>A0AAW2Y0P9_9LAMI</name>
<proteinExistence type="predicted"/>
<dbReference type="InterPro" id="IPR054722">
    <property type="entry name" value="PolX-like_BBD"/>
</dbReference>
<reference evidence="3" key="2">
    <citation type="journal article" date="2024" name="Plant">
        <title>Genomic evolution and insights into agronomic trait innovations of Sesamum species.</title>
        <authorList>
            <person name="Miao H."/>
            <person name="Wang L."/>
            <person name="Qu L."/>
            <person name="Liu H."/>
            <person name="Sun Y."/>
            <person name="Le M."/>
            <person name="Wang Q."/>
            <person name="Wei S."/>
            <person name="Zheng Y."/>
            <person name="Lin W."/>
            <person name="Duan Y."/>
            <person name="Cao H."/>
            <person name="Xiong S."/>
            <person name="Wang X."/>
            <person name="Wei L."/>
            <person name="Li C."/>
            <person name="Ma Q."/>
            <person name="Ju M."/>
            <person name="Zhao R."/>
            <person name="Li G."/>
            <person name="Mu C."/>
            <person name="Tian Q."/>
            <person name="Mei H."/>
            <person name="Zhang T."/>
            <person name="Gao T."/>
            <person name="Zhang H."/>
        </authorList>
    </citation>
    <scope>NUCLEOTIDE SEQUENCE</scope>
    <source>
        <strain evidence="3">KEN1</strain>
    </source>
</reference>
<protein>
    <submittedName>
        <fullName evidence="3">Copia protein</fullName>
    </submittedName>
</protein>
<keyword evidence="1" id="KW-0645">Protease</keyword>
<evidence type="ECO:0000256" key="1">
    <source>
        <dbReference type="ARBA" id="ARBA00022670"/>
    </source>
</evidence>
<dbReference type="Gene3D" id="3.30.420.10">
    <property type="entry name" value="Ribonuclease H-like superfamily/Ribonuclease H"/>
    <property type="match status" value="1"/>
</dbReference>
<keyword evidence="1" id="KW-0378">Hydrolase</keyword>
<evidence type="ECO:0000313" key="3">
    <source>
        <dbReference type="EMBL" id="KAL0458745.1"/>
    </source>
</evidence>
<dbReference type="Pfam" id="PF22936">
    <property type="entry name" value="Pol_BBD"/>
    <property type="match status" value="1"/>
</dbReference>